<dbReference type="OrthoDB" id="3261136at2759"/>
<dbReference type="AlphaFoldDB" id="A0A0D0C9F8"/>
<feature type="non-terminal residue" evidence="1">
    <location>
        <position position="1"/>
    </location>
</feature>
<dbReference type="Proteomes" id="UP000054538">
    <property type="component" value="Unassembled WGS sequence"/>
</dbReference>
<evidence type="ECO:0000313" key="2">
    <source>
        <dbReference type="Proteomes" id="UP000054538"/>
    </source>
</evidence>
<feature type="non-terminal residue" evidence="1">
    <location>
        <position position="57"/>
    </location>
</feature>
<keyword evidence="2" id="KW-1185">Reference proteome</keyword>
<name>A0A0D0C9F8_9AGAM</name>
<gene>
    <name evidence="1" type="ORF">PAXRUDRAFT_72950</name>
</gene>
<reference evidence="1 2" key="1">
    <citation type="submission" date="2014-04" db="EMBL/GenBank/DDBJ databases">
        <authorList>
            <consortium name="DOE Joint Genome Institute"/>
            <person name="Kuo A."/>
            <person name="Kohler A."/>
            <person name="Jargeat P."/>
            <person name="Nagy L.G."/>
            <person name="Floudas D."/>
            <person name="Copeland A."/>
            <person name="Barry K.W."/>
            <person name="Cichocki N."/>
            <person name="Veneault-Fourrey C."/>
            <person name="LaButti K."/>
            <person name="Lindquist E.A."/>
            <person name="Lipzen A."/>
            <person name="Lundell T."/>
            <person name="Morin E."/>
            <person name="Murat C."/>
            <person name="Sun H."/>
            <person name="Tunlid A."/>
            <person name="Henrissat B."/>
            <person name="Grigoriev I.V."/>
            <person name="Hibbett D.S."/>
            <person name="Martin F."/>
            <person name="Nordberg H.P."/>
            <person name="Cantor M.N."/>
            <person name="Hua S.X."/>
        </authorList>
    </citation>
    <scope>NUCLEOTIDE SEQUENCE [LARGE SCALE GENOMIC DNA]</scope>
    <source>
        <strain evidence="1 2">Ve08.2h10</strain>
    </source>
</reference>
<organism evidence="1 2">
    <name type="scientific">Paxillus rubicundulus Ve08.2h10</name>
    <dbReference type="NCBI Taxonomy" id="930991"/>
    <lineage>
        <taxon>Eukaryota</taxon>
        <taxon>Fungi</taxon>
        <taxon>Dikarya</taxon>
        <taxon>Basidiomycota</taxon>
        <taxon>Agaricomycotina</taxon>
        <taxon>Agaricomycetes</taxon>
        <taxon>Agaricomycetidae</taxon>
        <taxon>Boletales</taxon>
        <taxon>Paxilineae</taxon>
        <taxon>Paxillaceae</taxon>
        <taxon>Paxillus</taxon>
    </lineage>
</organism>
<accession>A0A0D0C9F8</accession>
<dbReference type="HOGENOM" id="CLU_195665_0_0_1"/>
<reference evidence="2" key="2">
    <citation type="submission" date="2015-01" db="EMBL/GenBank/DDBJ databases">
        <title>Evolutionary Origins and Diversification of the Mycorrhizal Mutualists.</title>
        <authorList>
            <consortium name="DOE Joint Genome Institute"/>
            <consortium name="Mycorrhizal Genomics Consortium"/>
            <person name="Kohler A."/>
            <person name="Kuo A."/>
            <person name="Nagy L.G."/>
            <person name="Floudas D."/>
            <person name="Copeland A."/>
            <person name="Barry K.W."/>
            <person name="Cichocki N."/>
            <person name="Veneault-Fourrey C."/>
            <person name="LaButti K."/>
            <person name="Lindquist E.A."/>
            <person name="Lipzen A."/>
            <person name="Lundell T."/>
            <person name="Morin E."/>
            <person name="Murat C."/>
            <person name="Riley R."/>
            <person name="Ohm R."/>
            <person name="Sun H."/>
            <person name="Tunlid A."/>
            <person name="Henrissat B."/>
            <person name="Grigoriev I.V."/>
            <person name="Hibbett D.S."/>
            <person name="Martin F."/>
        </authorList>
    </citation>
    <scope>NUCLEOTIDE SEQUENCE [LARGE SCALE GENOMIC DNA]</scope>
    <source>
        <strain evidence="2">Ve08.2h10</strain>
    </source>
</reference>
<evidence type="ECO:0000313" key="1">
    <source>
        <dbReference type="EMBL" id="KIK79512.1"/>
    </source>
</evidence>
<dbReference type="EMBL" id="KN826259">
    <property type="protein sequence ID" value="KIK79512.1"/>
    <property type="molecule type" value="Genomic_DNA"/>
</dbReference>
<sequence length="57" mass="6533">KEHRALCNCYAKAIKEMKKKHWMDWLEAINGNKLWIASKHISAVGRDGGPSKIPMLK</sequence>
<protein>
    <submittedName>
        <fullName evidence="1">Uncharacterized protein</fullName>
    </submittedName>
</protein>
<proteinExistence type="predicted"/>
<dbReference type="InParanoid" id="A0A0D0C9F8"/>